<evidence type="ECO:0000313" key="2">
    <source>
        <dbReference type="EMBL" id="CAD8125892.1"/>
    </source>
</evidence>
<evidence type="ECO:0000313" key="4">
    <source>
        <dbReference type="Proteomes" id="UP000692954"/>
    </source>
</evidence>
<keyword evidence="1" id="KW-0812">Transmembrane</keyword>
<proteinExistence type="predicted"/>
<evidence type="ECO:0008006" key="5">
    <source>
        <dbReference type="Google" id="ProtNLM"/>
    </source>
</evidence>
<dbReference type="EMBL" id="CAJJDN010000163">
    <property type="protein sequence ID" value="CAD8125893.1"/>
    <property type="molecule type" value="Genomic_DNA"/>
</dbReference>
<feature type="transmembrane region" description="Helical" evidence="1">
    <location>
        <begin position="115"/>
        <end position="133"/>
    </location>
</feature>
<dbReference type="Proteomes" id="UP000692954">
    <property type="component" value="Unassembled WGS sequence"/>
</dbReference>
<dbReference type="AlphaFoldDB" id="A0A8S1REX6"/>
<protein>
    <recommendedName>
        <fullName evidence="5">Transmembrane protein</fullName>
    </recommendedName>
</protein>
<evidence type="ECO:0000313" key="3">
    <source>
        <dbReference type="EMBL" id="CAD8125893.1"/>
    </source>
</evidence>
<organism evidence="2 4">
    <name type="scientific">Paramecium sonneborni</name>
    <dbReference type="NCBI Taxonomy" id="65129"/>
    <lineage>
        <taxon>Eukaryota</taxon>
        <taxon>Sar</taxon>
        <taxon>Alveolata</taxon>
        <taxon>Ciliophora</taxon>
        <taxon>Intramacronucleata</taxon>
        <taxon>Oligohymenophorea</taxon>
        <taxon>Peniculida</taxon>
        <taxon>Parameciidae</taxon>
        <taxon>Paramecium</taxon>
    </lineage>
</organism>
<dbReference type="EMBL" id="CAJJDN010000163">
    <property type="protein sequence ID" value="CAD8125892.1"/>
    <property type="molecule type" value="Genomic_DNA"/>
</dbReference>
<keyword evidence="1" id="KW-1133">Transmembrane helix</keyword>
<name>A0A8S1REX6_9CILI</name>
<accession>A0A8S1REX6</accession>
<evidence type="ECO:0000256" key="1">
    <source>
        <dbReference type="SAM" id="Phobius"/>
    </source>
</evidence>
<feature type="transmembrane region" description="Helical" evidence="1">
    <location>
        <begin position="198"/>
        <end position="220"/>
    </location>
</feature>
<comment type="caution">
    <text evidence="2">The sequence shown here is derived from an EMBL/GenBank/DDBJ whole genome shotgun (WGS) entry which is preliminary data.</text>
</comment>
<reference evidence="2" key="1">
    <citation type="submission" date="2021-01" db="EMBL/GenBank/DDBJ databases">
        <authorList>
            <consortium name="Genoscope - CEA"/>
            <person name="William W."/>
        </authorList>
    </citation>
    <scope>NUCLEOTIDE SEQUENCE</scope>
</reference>
<keyword evidence="1" id="KW-0472">Membrane</keyword>
<sequence>MSMVNATIIKQDSNASVMNAAIGMMVIGIAKHINIVTLLLQLLYQFGLPYVQSIWVSISMLDIRLNREQFQSIIDQLKHKEKILFRRLQKERKYQIKQLKQQPWMFKFQMINYELYFLYLMLLLFIFIVPLISQTCFSNRAAVDCKYLKCCTQEGFCAVYESECYYSAEKYSCDYAECDYCCIYNGDTVECGTQDQCLAWIFILLGSWLLLTLIVIFAAISRKRNIATRMIVIAEKAKLVAQDNSRKSIVSQIIGPEEMYGQEFQIDKDNYNLQL</sequence>
<keyword evidence="4" id="KW-1185">Reference proteome</keyword>
<gene>
    <name evidence="2" type="ORF">PSON_ATCC_30995.1.T1630029</name>
    <name evidence="3" type="ORF">PSON_ATCC_30995.1.T1630030</name>
</gene>